<dbReference type="PANTHER" id="PTHR46213:SF13">
    <property type="entry name" value="DEMETER-LIKE PROTEIN 2-RELATED"/>
    <property type="match status" value="1"/>
</dbReference>
<name>A0A540NHL1_MALBA</name>
<evidence type="ECO:0000313" key="2">
    <source>
        <dbReference type="Proteomes" id="UP000315295"/>
    </source>
</evidence>
<proteinExistence type="predicted"/>
<dbReference type="EMBL" id="VIEB01000040">
    <property type="protein sequence ID" value="TQE10535.1"/>
    <property type="molecule type" value="Genomic_DNA"/>
</dbReference>
<comment type="caution">
    <text evidence="1">The sequence shown here is derived from an EMBL/GenBank/DDBJ whole genome shotgun (WGS) entry which is preliminary data.</text>
</comment>
<dbReference type="InterPro" id="IPR044811">
    <property type="entry name" value="DME/ROS1"/>
</dbReference>
<keyword evidence="2" id="KW-1185">Reference proteome</keyword>
<dbReference type="GO" id="GO:0019104">
    <property type="term" value="F:DNA N-glycosylase activity"/>
    <property type="evidence" value="ECO:0007669"/>
    <property type="project" value="InterPro"/>
</dbReference>
<organism evidence="1 2">
    <name type="scientific">Malus baccata</name>
    <name type="common">Siberian crab apple</name>
    <name type="synonym">Pyrus baccata</name>
    <dbReference type="NCBI Taxonomy" id="106549"/>
    <lineage>
        <taxon>Eukaryota</taxon>
        <taxon>Viridiplantae</taxon>
        <taxon>Streptophyta</taxon>
        <taxon>Embryophyta</taxon>
        <taxon>Tracheophyta</taxon>
        <taxon>Spermatophyta</taxon>
        <taxon>Magnoliopsida</taxon>
        <taxon>eudicotyledons</taxon>
        <taxon>Gunneridae</taxon>
        <taxon>Pentapetalae</taxon>
        <taxon>rosids</taxon>
        <taxon>fabids</taxon>
        <taxon>Rosales</taxon>
        <taxon>Rosaceae</taxon>
        <taxon>Amygdaloideae</taxon>
        <taxon>Maleae</taxon>
        <taxon>Malus</taxon>
    </lineage>
</organism>
<dbReference type="InterPro" id="IPR003651">
    <property type="entry name" value="Endonuclease3_FeS-loop_motif"/>
</dbReference>
<dbReference type="STRING" id="106549.A0A540NHL1"/>
<protein>
    <recommendedName>
        <fullName evidence="3">HhH-GPD domain-containing protein</fullName>
    </recommendedName>
</protein>
<dbReference type="PANTHER" id="PTHR46213">
    <property type="entry name" value="TRANSCRIPTIONAL ACTIVATOR DEMETER"/>
    <property type="match status" value="1"/>
</dbReference>
<dbReference type="Proteomes" id="UP000315295">
    <property type="component" value="Unassembled WGS sequence"/>
</dbReference>
<sequence length="64" mass="7607">MPESIQKYLWPRLCKLDQLTLYELHYQMITFGKVFCTKSKPNCNACPMRGECRHFASAFARFEQ</sequence>
<dbReference type="InterPro" id="IPR011257">
    <property type="entry name" value="DNA_glycosylase"/>
</dbReference>
<dbReference type="InterPro" id="IPR023170">
    <property type="entry name" value="HhH_base_excis_C"/>
</dbReference>
<dbReference type="GO" id="GO:0035514">
    <property type="term" value="F:DNA demethylase activity"/>
    <property type="evidence" value="ECO:0007669"/>
    <property type="project" value="InterPro"/>
</dbReference>
<reference evidence="1 2" key="1">
    <citation type="journal article" date="2019" name="G3 (Bethesda)">
        <title>Sequencing of a Wild Apple (Malus baccata) Genome Unravels the Differences Between Cultivated and Wild Apple Species Regarding Disease Resistance and Cold Tolerance.</title>
        <authorList>
            <person name="Chen X."/>
        </authorList>
    </citation>
    <scope>NUCLEOTIDE SEQUENCE [LARGE SCALE GENOMIC DNA]</scope>
    <source>
        <strain evidence="2">cv. Shandingzi</strain>
        <tissue evidence="1">Leaves</tissue>
    </source>
</reference>
<evidence type="ECO:0008006" key="3">
    <source>
        <dbReference type="Google" id="ProtNLM"/>
    </source>
</evidence>
<accession>A0A540NHL1</accession>
<dbReference type="AlphaFoldDB" id="A0A540NHL1"/>
<dbReference type="SMART" id="SM00525">
    <property type="entry name" value="FES"/>
    <property type="match status" value="1"/>
</dbReference>
<dbReference type="GO" id="GO:0051539">
    <property type="term" value="F:4 iron, 4 sulfur cluster binding"/>
    <property type="evidence" value="ECO:0007669"/>
    <property type="project" value="InterPro"/>
</dbReference>
<dbReference type="SUPFAM" id="SSF48150">
    <property type="entry name" value="DNA-glycosylase"/>
    <property type="match status" value="1"/>
</dbReference>
<dbReference type="GO" id="GO:0141166">
    <property type="term" value="P:chromosomal 5-methylcytosine DNA demethylation pathway"/>
    <property type="evidence" value="ECO:0007669"/>
    <property type="project" value="InterPro"/>
</dbReference>
<dbReference type="GO" id="GO:0006281">
    <property type="term" value="P:DNA repair"/>
    <property type="evidence" value="ECO:0007669"/>
    <property type="project" value="InterPro"/>
</dbReference>
<gene>
    <name evidence="1" type="ORF">C1H46_003873</name>
</gene>
<dbReference type="Gene3D" id="1.10.1670.10">
    <property type="entry name" value="Helix-hairpin-Helix base-excision DNA repair enzymes (C-terminal)"/>
    <property type="match status" value="1"/>
</dbReference>
<evidence type="ECO:0000313" key="1">
    <source>
        <dbReference type="EMBL" id="TQE10535.1"/>
    </source>
</evidence>